<dbReference type="EMBL" id="CZCS02000003">
    <property type="protein sequence ID" value="VXD10670.1"/>
    <property type="molecule type" value="Genomic_DNA"/>
</dbReference>
<dbReference type="Proteomes" id="UP000182190">
    <property type="component" value="Unassembled WGS sequence"/>
</dbReference>
<comment type="caution">
    <text evidence="2">The sequence shown here is derived from an EMBL/GenBank/DDBJ whole genome shotgun (WGS) entry which is preliminary data.</text>
</comment>
<dbReference type="RefSeq" id="WP_156090642.1">
    <property type="nucleotide sequence ID" value="NZ_LR735023.1"/>
</dbReference>
<sequence length="58" mass="6701">MSELNGQWLDCSGKPCFCPDNSPSPYDYLWDELESESKSEPNYNPQSKSQTEIAYDEF</sequence>
<dbReference type="OrthoDB" id="9963072at2"/>
<accession>A0A7Z9DUC3</accession>
<evidence type="ECO:0000313" key="2">
    <source>
        <dbReference type="EMBL" id="VXD10670.1"/>
    </source>
</evidence>
<keyword evidence="3" id="KW-1185">Reference proteome</keyword>
<proteinExistence type="predicted"/>
<dbReference type="AlphaFoldDB" id="A0A7Z9DUC3"/>
<feature type="region of interest" description="Disordered" evidence="1">
    <location>
        <begin position="34"/>
        <end position="58"/>
    </location>
</feature>
<reference evidence="2" key="1">
    <citation type="submission" date="2019-10" db="EMBL/GenBank/DDBJ databases">
        <authorList>
            <consortium name="Genoscope - CEA"/>
            <person name="William W."/>
        </authorList>
    </citation>
    <scope>NUCLEOTIDE SEQUENCE [LARGE SCALE GENOMIC DNA]</scope>
    <source>
        <strain evidence="2">BBR_PRJEB10994</strain>
    </source>
</reference>
<evidence type="ECO:0000256" key="1">
    <source>
        <dbReference type="SAM" id="MobiDB-lite"/>
    </source>
</evidence>
<protein>
    <submittedName>
        <fullName evidence="2">Uncharacterized protein</fullName>
    </submittedName>
</protein>
<organism evidence="2 3">
    <name type="scientific">Planktothrix paucivesiculata PCC 9631</name>
    <dbReference type="NCBI Taxonomy" id="671071"/>
    <lineage>
        <taxon>Bacteria</taxon>
        <taxon>Bacillati</taxon>
        <taxon>Cyanobacteriota</taxon>
        <taxon>Cyanophyceae</taxon>
        <taxon>Oscillatoriophycideae</taxon>
        <taxon>Oscillatoriales</taxon>
        <taxon>Microcoleaceae</taxon>
        <taxon>Planktothrix</taxon>
    </lineage>
</organism>
<evidence type="ECO:0000313" key="3">
    <source>
        <dbReference type="Proteomes" id="UP000182190"/>
    </source>
</evidence>
<feature type="compositionally biased region" description="Polar residues" evidence="1">
    <location>
        <begin position="40"/>
        <end position="52"/>
    </location>
</feature>
<name>A0A7Z9DUC3_9CYAN</name>
<gene>
    <name evidence="2" type="ORF">PL9631_1000017</name>
</gene>